<reference evidence="8" key="1">
    <citation type="submission" date="2023-07" db="EMBL/GenBank/DDBJ databases">
        <authorList>
            <person name="Haufschild T."/>
            <person name="Kallscheuer N."/>
            <person name="Hammer J."/>
            <person name="Kohn T."/>
            <person name="Kabuu M."/>
            <person name="Jogler M."/>
            <person name="Wohfarth N."/>
            <person name="Heuer A."/>
            <person name="Rohde M."/>
            <person name="van Teeseling M.C.F."/>
            <person name="Jogler C."/>
        </authorList>
    </citation>
    <scope>NUCLEOTIDE SEQUENCE</scope>
    <source>
        <strain evidence="8">Strain 318</strain>
    </source>
</reference>
<dbReference type="AlphaFoldDB" id="A0AA49JZ51"/>
<dbReference type="Pfam" id="PF01168">
    <property type="entry name" value="Ala_racemase_N"/>
    <property type="match status" value="1"/>
</dbReference>
<dbReference type="PANTHER" id="PTHR30511">
    <property type="entry name" value="ALANINE RACEMASE"/>
    <property type="match status" value="1"/>
</dbReference>
<keyword evidence="2 4" id="KW-0663">Pyridoxal phosphate</keyword>
<feature type="binding site" evidence="4 6">
    <location>
        <position position="126"/>
    </location>
    <ligand>
        <name>substrate</name>
    </ligand>
</feature>
<evidence type="ECO:0000256" key="4">
    <source>
        <dbReference type="HAMAP-Rule" id="MF_01201"/>
    </source>
</evidence>
<dbReference type="GO" id="GO:0030632">
    <property type="term" value="P:D-alanine biosynthetic process"/>
    <property type="evidence" value="ECO:0007669"/>
    <property type="project" value="UniProtKB-UniRule"/>
</dbReference>
<dbReference type="KEGG" id="pspc:Strain318_001298"/>
<dbReference type="GO" id="GO:0005829">
    <property type="term" value="C:cytosol"/>
    <property type="evidence" value="ECO:0007669"/>
    <property type="project" value="TreeGrafter"/>
</dbReference>
<dbReference type="SMART" id="SM01005">
    <property type="entry name" value="Ala_racemase_C"/>
    <property type="match status" value="1"/>
</dbReference>
<dbReference type="PRINTS" id="PR00992">
    <property type="entry name" value="ALARACEMASE"/>
</dbReference>
<evidence type="ECO:0000259" key="7">
    <source>
        <dbReference type="SMART" id="SM01005"/>
    </source>
</evidence>
<gene>
    <name evidence="8" type="primary">alr</name>
    <name evidence="8" type="ORF">Strain318_001298</name>
</gene>
<dbReference type="InterPro" id="IPR001608">
    <property type="entry name" value="Ala_racemase_N"/>
</dbReference>
<sequence length="355" mass="37690">MPRAWVEVDLAALVRNARALAAHARAQLIPMIKADAYGLGAVPVVGALEQVAPYAYGVSSIIEGEELRGAGIARPIIVFTPTLPDDLARLRAAGLTPTLASVQGIQAWQALGGGDWHLAVETGMHRAGIAWHRVGELAEAMRGCPPSGAFTHFHSAEADDGSVAVQEGRFRAALAAMPTVPPLLHCDNSAAVVRRSPSPWPCVRPGAFLYGIGSGATAARHPEPVVHLRAKVMELRDIAAGEGVSYHQTWTAPGPRRIATVAVGYGDGYRRHLSNVGRALFRGREVPVVGIVTMDMTMCDVTGLDVRAGDVLTLLGRDGEAVIGVEQLASWGQVFSYELIAGLRQRLQRVYTGAE</sequence>
<evidence type="ECO:0000256" key="1">
    <source>
        <dbReference type="ARBA" id="ARBA00001933"/>
    </source>
</evidence>
<feature type="binding site" evidence="4 6">
    <location>
        <position position="294"/>
    </location>
    <ligand>
        <name>substrate</name>
    </ligand>
</feature>
<dbReference type="EC" id="5.1.1.1" evidence="4"/>
<protein>
    <recommendedName>
        <fullName evidence="4">Alanine racemase</fullName>
        <ecNumber evidence="4">5.1.1.1</ecNumber>
    </recommendedName>
</protein>
<feature type="modified residue" description="N6-(pyridoxal phosphate)lysine" evidence="4 5">
    <location>
        <position position="33"/>
    </location>
</feature>
<comment type="pathway">
    <text evidence="4">Amino-acid biosynthesis; D-alanine biosynthesis; D-alanine from L-alanine: step 1/1.</text>
</comment>
<dbReference type="HAMAP" id="MF_01201">
    <property type="entry name" value="Ala_racemase"/>
    <property type="match status" value="1"/>
</dbReference>
<evidence type="ECO:0000256" key="3">
    <source>
        <dbReference type="ARBA" id="ARBA00023235"/>
    </source>
</evidence>
<dbReference type="GO" id="GO:0030170">
    <property type="term" value="F:pyridoxal phosphate binding"/>
    <property type="evidence" value="ECO:0007669"/>
    <property type="project" value="UniProtKB-UniRule"/>
</dbReference>
<dbReference type="InterPro" id="IPR029066">
    <property type="entry name" value="PLP-binding_barrel"/>
</dbReference>
<comment type="cofactor">
    <cofactor evidence="1 4 5">
        <name>pyridoxal 5'-phosphate</name>
        <dbReference type="ChEBI" id="CHEBI:597326"/>
    </cofactor>
</comment>
<dbReference type="Gene3D" id="2.40.37.10">
    <property type="entry name" value="Lyase, Ornithine Decarboxylase, Chain A, domain 1"/>
    <property type="match status" value="1"/>
</dbReference>
<evidence type="ECO:0000313" key="8">
    <source>
        <dbReference type="EMBL" id="WKW14935.1"/>
    </source>
</evidence>
<dbReference type="Gene3D" id="3.20.20.10">
    <property type="entry name" value="Alanine racemase"/>
    <property type="match status" value="1"/>
</dbReference>
<evidence type="ECO:0000256" key="5">
    <source>
        <dbReference type="PIRSR" id="PIRSR600821-50"/>
    </source>
</evidence>
<feature type="domain" description="Alanine racemase C-terminal" evidence="7">
    <location>
        <begin position="225"/>
        <end position="352"/>
    </location>
</feature>
<evidence type="ECO:0000313" key="9">
    <source>
        <dbReference type="Proteomes" id="UP001229955"/>
    </source>
</evidence>
<dbReference type="Pfam" id="PF00842">
    <property type="entry name" value="Ala_racemase_C"/>
    <property type="match status" value="1"/>
</dbReference>
<accession>A0AA49JZ51</accession>
<dbReference type="GO" id="GO:0008784">
    <property type="term" value="F:alanine racemase activity"/>
    <property type="evidence" value="ECO:0007669"/>
    <property type="project" value="UniProtKB-UniRule"/>
</dbReference>
<name>A0AA49JZ51_9BACT</name>
<dbReference type="NCBIfam" id="TIGR00492">
    <property type="entry name" value="alr"/>
    <property type="match status" value="1"/>
</dbReference>
<dbReference type="PANTHER" id="PTHR30511:SF0">
    <property type="entry name" value="ALANINE RACEMASE, CATABOLIC-RELATED"/>
    <property type="match status" value="1"/>
</dbReference>
<dbReference type="SUPFAM" id="SSF50621">
    <property type="entry name" value="Alanine racemase C-terminal domain-like"/>
    <property type="match status" value="1"/>
</dbReference>
<dbReference type="RefSeq" id="WP_367887984.1">
    <property type="nucleotide sequence ID" value="NZ_CP130613.1"/>
</dbReference>
<dbReference type="Proteomes" id="UP001229955">
    <property type="component" value="Chromosome"/>
</dbReference>
<dbReference type="EMBL" id="CP130613">
    <property type="protein sequence ID" value="WKW14935.1"/>
    <property type="molecule type" value="Genomic_DNA"/>
</dbReference>
<keyword evidence="9" id="KW-1185">Reference proteome</keyword>
<comment type="catalytic activity">
    <reaction evidence="4">
        <text>L-alanine = D-alanine</text>
        <dbReference type="Rhea" id="RHEA:20249"/>
        <dbReference type="ChEBI" id="CHEBI:57416"/>
        <dbReference type="ChEBI" id="CHEBI:57972"/>
        <dbReference type="EC" id="5.1.1.1"/>
    </reaction>
</comment>
<evidence type="ECO:0000256" key="6">
    <source>
        <dbReference type="PIRSR" id="PIRSR600821-52"/>
    </source>
</evidence>
<dbReference type="InterPro" id="IPR009006">
    <property type="entry name" value="Ala_racemase/Decarboxylase_C"/>
</dbReference>
<comment type="function">
    <text evidence="4">Catalyzes the interconversion of L-alanine and D-alanine. May also act on other amino acids.</text>
</comment>
<comment type="similarity">
    <text evidence="4">Belongs to the alanine racemase family.</text>
</comment>
<organism evidence="8 9">
    <name type="scientific">Pseudogemmatithrix spongiicola</name>
    <dbReference type="NCBI Taxonomy" id="3062599"/>
    <lineage>
        <taxon>Bacteria</taxon>
        <taxon>Pseudomonadati</taxon>
        <taxon>Gemmatimonadota</taxon>
        <taxon>Gemmatimonadia</taxon>
        <taxon>Gemmatimonadales</taxon>
        <taxon>Gemmatimonadaceae</taxon>
        <taxon>Pseudogemmatithrix</taxon>
    </lineage>
</organism>
<keyword evidence="3 4" id="KW-0413">Isomerase</keyword>
<evidence type="ECO:0000256" key="2">
    <source>
        <dbReference type="ARBA" id="ARBA00022898"/>
    </source>
</evidence>
<dbReference type="InterPro" id="IPR000821">
    <property type="entry name" value="Ala_racemase"/>
</dbReference>
<feature type="active site" description="Proton acceptor; specific for D-alanine" evidence="4">
    <location>
        <position position="33"/>
    </location>
</feature>
<dbReference type="SUPFAM" id="SSF51419">
    <property type="entry name" value="PLP-binding barrel"/>
    <property type="match status" value="1"/>
</dbReference>
<dbReference type="CDD" id="cd00430">
    <property type="entry name" value="PLPDE_III_AR"/>
    <property type="match status" value="1"/>
</dbReference>
<dbReference type="InterPro" id="IPR011079">
    <property type="entry name" value="Ala_racemase_C"/>
</dbReference>
<feature type="active site" description="Proton acceptor; specific for L-alanine" evidence="4">
    <location>
        <position position="246"/>
    </location>
</feature>
<proteinExistence type="inferred from homology"/>